<dbReference type="EMBL" id="CP054020">
    <property type="protein sequence ID" value="QKI88284.1"/>
    <property type="molecule type" value="Genomic_DNA"/>
</dbReference>
<dbReference type="CDD" id="cd17546">
    <property type="entry name" value="REC_hyHK_CKI1_RcsC-like"/>
    <property type="match status" value="1"/>
</dbReference>
<feature type="modified residue" description="4-aspartylphosphate" evidence="3">
    <location>
        <position position="54"/>
    </location>
</feature>
<reference evidence="5 6" key="1">
    <citation type="submission" date="2020-05" db="EMBL/GenBank/DDBJ databases">
        <title>Thiomicrorhabdus sediminis sp.nov. and Thiomicrorhabdus xiamenensis sp.nov., novel sulfur-oxidizing bacteria isolated from coastal sediment.</title>
        <authorList>
            <person name="Liu X."/>
        </authorList>
    </citation>
    <scope>NUCLEOTIDE SEQUENCE [LARGE SCALE GENOMIC DNA]</scope>
    <source>
        <strain evidence="5 6">G2</strain>
    </source>
</reference>
<dbReference type="PROSITE" id="PS50110">
    <property type="entry name" value="RESPONSE_REGULATORY"/>
    <property type="match status" value="1"/>
</dbReference>
<dbReference type="PANTHER" id="PTHR45339:SF1">
    <property type="entry name" value="HYBRID SIGNAL TRANSDUCTION HISTIDINE KINASE J"/>
    <property type="match status" value="1"/>
</dbReference>
<dbReference type="KEGG" id="txa:HQN79_01180"/>
<dbReference type="Proteomes" id="UP000504724">
    <property type="component" value="Chromosome"/>
</dbReference>
<evidence type="ECO:0000256" key="1">
    <source>
        <dbReference type="ARBA" id="ARBA00022553"/>
    </source>
</evidence>
<name>A0A7D4SXF3_9GAMM</name>
<keyword evidence="1 3" id="KW-0597">Phosphoprotein</keyword>
<proteinExistence type="predicted"/>
<dbReference type="Pfam" id="PF00072">
    <property type="entry name" value="Response_reg"/>
    <property type="match status" value="1"/>
</dbReference>
<keyword evidence="2" id="KW-0902">Two-component regulatory system</keyword>
<dbReference type="RefSeq" id="WP_173283880.1">
    <property type="nucleotide sequence ID" value="NZ_CP054020.1"/>
</dbReference>
<accession>A0A7D4SXF3</accession>
<dbReference type="InterPro" id="IPR001789">
    <property type="entry name" value="Sig_transdc_resp-reg_receiver"/>
</dbReference>
<evidence type="ECO:0000256" key="3">
    <source>
        <dbReference type="PROSITE-ProRule" id="PRU00169"/>
    </source>
</evidence>
<protein>
    <submittedName>
        <fullName evidence="5">Response regulator</fullName>
    </submittedName>
</protein>
<feature type="domain" description="Response regulatory" evidence="4">
    <location>
        <begin position="5"/>
        <end position="119"/>
    </location>
</feature>
<keyword evidence="6" id="KW-1185">Reference proteome</keyword>
<organism evidence="5 6">
    <name type="scientific">Thiomicrorhabdus xiamenensis</name>
    <dbReference type="NCBI Taxonomy" id="2739063"/>
    <lineage>
        <taxon>Bacteria</taxon>
        <taxon>Pseudomonadati</taxon>
        <taxon>Pseudomonadota</taxon>
        <taxon>Gammaproteobacteria</taxon>
        <taxon>Thiotrichales</taxon>
        <taxon>Piscirickettsiaceae</taxon>
        <taxon>Thiomicrorhabdus</taxon>
    </lineage>
</organism>
<evidence type="ECO:0000313" key="5">
    <source>
        <dbReference type="EMBL" id="QKI88284.1"/>
    </source>
</evidence>
<dbReference type="PANTHER" id="PTHR45339">
    <property type="entry name" value="HYBRID SIGNAL TRANSDUCTION HISTIDINE KINASE J"/>
    <property type="match status" value="1"/>
</dbReference>
<evidence type="ECO:0000256" key="2">
    <source>
        <dbReference type="ARBA" id="ARBA00023012"/>
    </source>
</evidence>
<dbReference type="SUPFAM" id="SSF52172">
    <property type="entry name" value="CheY-like"/>
    <property type="match status" value="1"/>
</dbReference>
<dbReference type="GO" id="GO:0000160">
    <property type="term" value="P:phosphorelay signal transduction system"/>
    <property type="evidence" value="ECO:0007669"/>
    <property type="project" value="UniProtKB-KW"/>
</dbReference>
<evidence type="ECO:0000313" key="6">
    <source>
        <dbReference type="Proteomes" id="UP000504724"/>
    </source>
</evidence>
<sequence length="121" mass="13548">MRSLKILLVEDNEIFQQIQAHMLTRLGHEVVTASSAQKALATLKLFAFDVILMDLVMPEMDGFECAREIKAMNVQTPIVALSGNDSQETKDACFEAGMSGYLKKPTDKDTFEFMMQQVLAQ</sequence>
<dbReference type="InterPro" id="IPR011006">
    <property type="entry name" value="CheY-like_superfamily"/>
</dbReference>
<dbReference type="SMART" id="SM00448">
    <property type="entry name" value="REC"/>
    <property type="match status" value="1"/>
</dbReference>
<evidence type="ECO:0000259" key="4">
    <source>
        <dbReference type="PROSITE" id="PS50110"/>
    </source>
</evidence>
<gene>
    <name evidence="5" type="ORF">HQN79_01180</name>
</gene>
<dbReference type="Gene3D" id="3.40.50.2300">
    <property type="match status" value="1"/>
</dbReference>
<dbReference type="AlphaFoldDB" id="A0A7D4SXF3"/>